<sequence length="136" mass="15374">MRKILVADSANITHFMVERILGKEGFSVFYVKHARDVSAQINQIMPDILILEPEISGGKGRKICEYLARRPETQHIPIILATRVTDTAKYNMDKWPGVKAILRKPFKTDLVLATVAELHLADTADFEKLERRSDAG</sequence>
<keyword evidence="5" id="KW-1185">Reference proteome</keyword>
<dbReference type="EMBL" id="JAFREP010000014">
    <property type="protein sequence ID" value="MBO1319811.1"/>
    <property type="molecule type" value="Genomic_DNA"/>
</dbReference>
<keyword evidence="1" id="KW-0597">Phosphoprotein</keyword>
<name>A0A8J7QGA4_9BACT</name>
<dbReference type="PANTHER" id="PTHR44591">
    <property type="entry name" value="STRESS RESPONSE REGULATOR PROTEIN 1"/>
    <property type="match status" value="1"/>
</dbReference>
<proteinExistence type="predicted"/>
<reference evidence="4" key="1">
    <citation type="submission" date="2021-03" db="EMBL/GenBank/DDBJ databases">
        <authorList>
            <person name="Wang G."/>
        </authorList>
    </citation>
    <scope>NUCLEOTIDE SEQUENCE</scope>
    <source>
        <strain evidence="4">KCTC 12899</strain>
    </source>
</reference>
<dbReference type="Pfam" id="PF00072">
    <property type="entry name" value="Response_reg"/>
    <property type="match status" value="1"/>
</dbReference>
<comment type="caution">
    <text evidence="2">Lacks conserved residue(s) required for the propagation of feature annotation.</text>
</comment>
<dbReference type="InterPro" id="IPR001789">
    <property type="entry name" value="Sig_transdc_resp-reg_receiver"/>
</dbReference>
<dbReference type="PANTHER" id="PTHR44591:SF3">
    <property type="entry name" value="RESPONSE REGULATORY DOMAIN-CONTAINING PROTEIN"/>
    <property type="match status" value="1"/>
</dbReference>
<dbReference type="Gene3D" id="3.40.50.2300">
    <property type="match status" value="1"/>
</dbReference>
<dbReference type="InterPro" id="IPR050595">
    <property type="entry name" value="Bact_response_regulator"/>
</dbReference>
<evidence type="ECO:0000313" key="5">
    <source>
        <dbReference type="Proteomes" id="UP000664417"/>
    </source>
</evidence>
<dbReference type="InterPro" id="IPR011006">
    <property type="entry name" value="CheY-like_superfamily"/>
</dbReference>
<dbReference type="GO" id="GO:0000160">
    <property type="term" value="P:phosphorelay signal transduction system"/>
    <property type="evidence" value="ECO:0007669"/>
    <property type="project" value="InterPro"/>
</dbReference>
<evidence type="ECO:0000256" key="1">
    <source>
        <dbReference type="ARBA" id="ARBA00022553"/>
    </source>
</evidence>
<dbReference type="AlphaFoldDB" id="A0A8J7QGA4"/>
<dbReference type="RefSeq" id="WP_207859715.1">
    <property type="nucleotide sequence ID" value="NZ_JAFREP010000014.1"/>
</dbReference>
<accession>A0A8J7QGA4</accession>
<organism evidence="4 5">
    <name type="scientific">Acanthopleuribacter pedis</name>
    <dbReference type="NCBI Taxonomy" id="442870"/>
    <lineage>
        <taxon>Bacteria</taxon>
        <taxon>Pseudomonadati</taxon>
        <taxon>Acidobacteriota</taxon>
        <taxon>Holophagae</taxon>
        <taxon>Acanthopleuribacterales</taxon>
        <taxon>Acanthopleuribacteraceae</taxon>
        <taxon>Acanthopleuribacter</taxon>
    </lineage>
</organism>
<feature type="domain" description="Response regulatory" evidence="3">
    <location>
        <begin position="3"/>
        <end position="119"/>
    </location>
</feature>
<dbReference type="PROSITE" id="PS50110">
    <property type="entry name" value="RESPONSE_REGULATORY"/>
    <property type="match status" value="1"/>
</dbReference>
<evidence type="ECO:0000259" key="3">
    <source>
        <dbReference type="PROSITE" id="PS50110"/>
    </source>
</evidence>
<dbReference type="Proteomes" id="UP000664417">
    <property type="component" value="Unassembled WGS sequence"/>
</dbReference>
<protein>
    <submittedName>
        <fullName evidence="4">Response regulator</fullName>
    </submittedName>
</protein>
<comment type="caution">
    <text evidence="4">The sequence shown here is derived from an EMBL/GenBank/DDBJ whole genome shotgun (WGS) entry which is preliminary data.</text>
</comment>
<gene>
    <name evidence="4" type="ORF">J3U88_15150</name>
</gene>
<evidence type="ECO:0000313" key="4">
    <source>
        <dbReference type="EMBL" id="MBO1319811.1"/>
    </source>
</evidence>
<evidence type="ECO:0000256" key="2">
    <source>
        <dbReference type="PROSITE-ProRule" id="PRU00169"/>
    </source>
</evidence>
<dbReference type="SUPFAM" id="SSF52172">
    <property type="entry name" value="CheY-like"/>
    <property type="match status" value="1"/>
</dbReference>